<evidence type="ECO:0000313" key="1">
    <source>
        <dbReference type="EMBL" id="OWZ15705.1"/>
    </source>
</evidence>
<dbReference type="SUPFAM" id="SSF53098">
    <property type="entry name" value="Ribonuclease H-like"/>
    <property type="match status" value="1"/>
</dbReference>
<dbReference type="AlphaFoldDB" id="A0A225WDM8"/>
<proteinExistence type="predicted"/>
<sequence length="237" mass="27069">MRRIRKPEYCLENKHAAFAYCTKCKRSIRFKIKNSGIEPHMRKYHEEDLKNFGKDDNTTANRIGRALEPEFANVDSIAKTHMLRNIPLSSKLRYEGPIKFVKFITEEICGVKLHLPGRTRLRADIITLVGDLRVEVKADIARSCVYYSITSDIWTTRNSHSYIAFTIHYVNEEFEFVSWALEVKEIPGKHDGTAIVAALNMILDDWGLSKDLCTHVVRDPGSNMISAGNIWGTDHAA</sequence>
<gene>
    <name evidence="1" type="ORF">PHMEG_00010599</name>
</gene>
<dbReference type="Proteomes" id="UP000198211">
    <property type="component" value="Unassembled WGS sequence"/>
</dbReference>
<evidence type="ECO:0000313" key="2">
    <source>
        <dbReference type="Proteomes" id="UP000198211"/>
    </source>
</evidence>
<dbReference type="InterPro" id="IPR012337">
    <property type="entry name" value="RNaseH-like_sf"/>
</dbReference>
<accession>A0A225WDM8</accession>
<comment type="caution">
    <text evidence="1">The sequence shown here is derived from an EMBL/GenBank/DDBJ whole genome shotgun (WGS) entry which is preliminary data.</text>
</comment>
<dbReference type="PANTHER" id="PTHR47501">
    <property type="entry name" value="TRANSPOSASE-RELATED"/>
    <property type="match status" value="1"/>
</dbReference>
<name>A0A225WDM8_9STRA</name>
<organism evidence="1 2">
    <name type="scientific">Phytophthora megakarya</name>
    <dbReference type="NCBI Taxonomy" id="4795"/>
    <lineage>
        <taxon>Eukaryota</taxon>
        <taxon>Sar</taxon>
        <taxon>Stramenopiles</taxon>
        <taxon>Oomycota</taxon>
        <taxon>Peronosporomycetes</taxon>
        <taxon>Peronosporales</taxon>
        <taxon>Peronosporaceae</taxon>
        <taxon>Phytophthora</taxon>
    </lineage>
</organism>
<evidence type="ECO:0008006" key="3">
    <source>
        <dbReference type="Google" id="ProtNLM"/>
    </source>
</evidence>
<reference evidence="2" key="1">
    <citation type="submission" date="2017-03" db="EMBL/GenBank/DDBJ databases">
        <title>Phytopthora megakarya and P. palmivora, two closely related causual agents of cacao black pod achieved similar genome size and gene model numbers by different mechanisms.</title>
        <authorList>
            <person name="Ali S."/>
            <person name="Shao J."/>
            <person name="Larry D.J."/>
            <person name="Kronmiller B."/>
            <person name="Shen D."/>
            <person name="Strem M.D."/>
            <person name="Melnick R.L."/>
            <person name="Guiltinan M.J."/>
            <person name="Tyler B.M."/>
            <person name="Meinhardt L.W."/>
            <person name="Bailey B.A."/>
        </authorList>
    </citation>
    <scope>NUCLEOTIDE SEQUENCE [LARGE SCALE GENOMIC DNA]</scope>
    <source>
        <strain evidence="2">zdho120</strain>
    </source>
</reference>
<protein>
    <recommendedName>
        <fullName evidence="3">Transposase</fullName>
    </recommendedName>
</protein>
<dbReference type="EMBL" id="NBNE01001070">
    <property type="protein sequence ID" value="OWZ15705.1"/>
    <property type="molecule type" value="Genomic_DNA"/>
</dbReference>
<feature type="non-terminal residue" evidence="1">
    <location>
        <position position="237"/>
    </location>
</feature>
<keyword evidence="2" id="KW-1185">Reference proteome</keyword>
<dbReference type="OrthoDB" id="129632at2759"/>